<reference evidence="2" key="1">
    <citation type="submission" date="2021-01" db="EMBL/GenBank/DDBJ databases">
        <title>Whole genome shotgun sequence of Virgisporangium aliadipatigenens NBRC 105644.</title>
        <authorList>
            <person name="Komaki H."/>
            <person name="Tamura T."/>
        </authorList>
    </citation>
    <scope>NUCLEOTIDE SEQUENCE</scope>
    <source>
        <strain evidence="2">NBRC 105644</strain>
    </source>
</reference>
<organism evidence="2 3">
    <name type="scientific">Virgisporangium aliadipatigenens</name>
    <dbReference type="NCBI Taxonomy" id="741659"/>
    <lineage>
        <taxon>Bacteria</taxon>
        <taxon>Bacillati</taxon>
        <taxon>Actinomycetota</taxon>
        <taxon>Actinomycetes</taxon>
        <taxon>Micromonosporales</taxon>
        <taxon>Micromonosporaceae</taxon>
        <taxon>Virgisporangium</taxon>
    </lineage>
</organism>
<sequence length="70" mass="7432">MARPMRAGRAAGGFETTEADTGRELAVRHGTDPAGRMRVHLSPSSRQALIAAGWRPPAHEDPVDEADGGR</sequence>
<gene>
    <name evidence="2" type="ORF">Val02_82100</name>
</gene>
<comment type="caution">
    <text evidence="2">The sequence shown here is derived from an EMBL/GenBank/DDBJ whole genome shotgun (WGS) entry which is preliminary data.</text>
</comment>
<proteinExistence type="predicted"/>
<accession>A0A8J4DV02</accession>
<evidence type="ECO:0000313" key="3">
    <source>
        <dbReference type="Proteomes" id="UP000619260"/>
    </source>
</evidence>
<feature type="compositionally biased region" description="Low complexity" evidence="1">
    <location>
        <begin position="1"/>
        <end position="13"/>
    </location>
</feature>
<dbReference type="Proteomes" id="UP000619260">
    <property type="component" value="Unassembled WGS sequence"/>
</dbReference>
<dbReference type="EMBL" id="BOPF01000046">
    <property type="protein sequence ID" value="GIJ51324.1"/>
    <property type="molecule type" value="Genomic_DNA"/>
</dbReference>
<evidence type="ECO:0000256" key="1">
    <source>
        <dbReference type="SAM" id="MobiDB-lite"/>
    </source>
</evidence>
<protein>
    <submittedName>
        <fullName evidence="2">Uncharacterized protein</fullName>
    </submittedName>
</protein>
<keyword evidence="3" id="KW-1185">Reference proteome</keyword>
<dbReference type="RefSeq" id="WP_203904729.1">
    <property type="nucleotide sequence ID" value="NZ_BOPF01000046.1"/>
</dbReference>
<dbReference type="AlphaFoldDB" id="A0A8J4DV02"/>
<feature type="region of interest" description="Disordered" evidence="1">
    <location>
        <begin position="1"/>
        <end position="22"/>
    </location>
</feature>
<name>A0A8J4DV02_9ACTN</name>
<evidence type="ECO:0000313" key="2">
    <source>
        <dbReference type="EMBL" id="GIJ51324.1"/>
    </source>
</evidence>